<dbReference type="EMBL" id="CP066831">
    <property type="protein sequence ID" value="QQM39887.1"/>
    <property type="molecule type" value="Genomic_DNA"/>
</dbReference>
<dbReference type="InterPro" id="IPR001646">
    <property type="entry name" value="5peptide_repeat"/>
</dbReference>
<dbReference type="Pfam" id="PF00805">
    <property type="entry name" value="Pentapeptide"/>
    <property type="match status" value="2"/>
</dbReference>
<protein>
    <submittedName>
        <fullName evidence="3">Pentapeptide repeat-containing protein</fullName>
    </submittedName>
</protein>
<gene>
    <name evidence="3" type="ORF">JEQ17_10685</name>
</gene>
<keyword evidence="1" id="KW-0677">Repeat</keyword>
<keyword evidence="4" id="KW-1185">Reference proteome</keyword>
<dbReference type="RefSeq" id="WP_200395017.1">
    <property type="nucleotide sequence ID" value="NZ_CP066831.1"/>
</dbReference>
<feature type="transmembrane region" description="Helical" evidence="2">
    <location>
        <begin position="43"/>
        <end position="64"/>
    </location>
</feature>
<dbReference type="KEGG" id="slf:JEQ17_10685"/>
<keyword evidence="2" id="KW-0812">Transmembrane</keyword>
<keyword evidence="2" id="KW-1133">Transmembrane helix</keyword>
<keyword evidence="2" id="KW-0472">Membrane</keyword>
<name>A0A7T7KV62_9ACTN</name>
<evidence type="ECO:0000313" key="4">
    <source>
        <dbReference type="Proteomes" id="UP000595636"/>
    </source>
</evidence>
<proteinExistence type="predicted"/>
<dbReference type="PANTHER" id="PTHR47485:SF1">
    <property type="entry name" value="THYLAKOID LUMENAL 17.4 KDA PROTEIN, CHLOROPLASTIC"/>
    <property type="match status" value="1"/>
</dbReference>
<dbReference type="PANTHER" id="PTHR47485">
    <property type="entry name" value="THYLAKOID LUMENAL 17.4 KDA PROTEIN, CHLOROPLASTIC"/>
    <property type="match status" value="1"/>
</dbReference>
<accession>A0A7T7KV62</accession>
<evidence type="ECO:0000256" key="2">
    <source>
        <dbReference type="SAM" id="Phobius"/>
    </source>
</evidence>
<dbReference type="SUPFAM" id="SSF141571">
    <property type="entry name" value="Pentapeptide repeat-like"/>
    <property type="match status" value="1"/>
</dbReference>
<reference evidence="3 4" key="1">
    <citation type="submission" date="2020-12" db="EMBL/GenBank/DDBJ databases">
        <title>A novel species.</title>
        <authorList>
            <person name="Li K."/>
        </authorList>
    </citation>
    <scope>NUCLEOTIDE SEQUENCE [LARGE SCALE GENOMIC DNA]</scope>
    <source>
        <strain evidence="3 4">ZYC-3</strain>
    </source>
</reference>
<sequence>MPGCRPAAGLAYAGPLSRRTGIPSRCLAERKFDHKGDMAASDLQVWTGIVGTFATVGVSVLGVLNFQRKQDRSAAVGSAFREIVESLASDNKTQQMAAAILMRRFFDGNSEQGAGRTPYASEAVAVIAGLLREAETDQIQKVLADGLRYAPSLSRADLQGCNLARAFLGYREGDKKVVDLTHADLFEADLSGASLRGVNASGAVFYRATLVNAVLANGVLTGADFREARLTGATFDGARLTGAQFLGASDIPANVSCLLDSNGKVVSEEPV</sequence>
<evidence type="ECO:0000256" key="1">
    <source>
        <dbReference type="ARBA" id="ARBA00022737"/>
    </source>
</evidence>
<dbReference type="Proteomes" id="UP000595636">
    <property type="component" value="Chromosome"/>
</dbReference>
<dbReference type="AlphaFoldDB" id="A0A7T7KV62"/>
<organism evidence="3 4">
    <name type="scientific">Streptomyces liliifuscus</name>
    <dbReference type="NCBI Taxonomy" id="2797636"/>
    <lineage>
        <taxon>Bacteria</taxon>
        <taxon>Bacillati</taxon>
        <taxon>Actinomycetota</taxon>
        <taxon>Actinomycetes</taxon>
        <taxon>Kitasatosporales</taxon>
        <taxon>Streptomycetaceae</taxon>
        <taxon>Streptomyces</taxon>
    </lineage>
</organism>
<evidence type="ECO:0000313" key="3">
    <source>
        <dbReference type="EMBL" id="QQM39887.1"/>
    </source>
</evidence>
<dbReference type="Gene3D" id="2.160.20.80">
    <property type="entry name" value="E3 ubiquitin-protein ligase SopA"/>
    <property type="match status" value="1"/>
</dbReference>